<reference evidence="2" key="1">
    <citation type="submission" date="2022-11" db="EMBL/GenBank/DDBJ databases">
        <title>Genome Sequence of Cubamyces cubensis.</title>
        <authorList>
            <person name="Buettner E."/>
        </authorList>
    </citation>
    <scope>NUCLEOTIDE SEQUENCE</scope>
    <source>
        <strain evidence="2">MPL-01</strain>
    </source>
</reference>
<evidence type="ECO:0000313" key="2">
    <source>
        <dbReference type="EMBL" id="KAJ8489053.1"/>
    </source>
</evidence>
<gene>
    <name evidence="2" type="ORF">ONZ51_g3175</name>
</gene>
<evidence type="ECO:0000256" key="1">
    <source>
        <dbReference type="SAM" id="MobiDB-lite"/>
    </source>
</evidence>
<feature type="compositionally biased region" description="Low complexity" evidence="1">
    <location>
        <begin position="244"/>
        <end position="259"/>
    </location>
</feature>
<dbReference type="Proteomes" id="UP001215151">
    <property type="component" value="Unassembled WGS sequence"/>
</dbReference>
<feature type="region of interest" description="Disordered" evidence="1">
    <location>
        <begin position="234"/>
        <end position="271"/>
    </location>
</feature>
<evidence type="ECO:0000313" key="3">
    <source>
        <dbReference type="Proteomes" id="UP001215151"/>
    </source>
</evidence>
<dbReference type="EMBL" id="JAPEVG010000054">
    <property type="protein sequence ID" value="KAJ8489053.1"/>
    <property type="molecule type" value="Genomic_DNA"/>
</dbReference>
<keyword evidence="3" id="KW-1185">Reference proteome</keyword>
<organism evidence="2 3">
    <name type="scientific">Trametes cubensis</name>
    <dbReference type="NCBI Taxonomy" id="1111947"/>
    <lineage>
        <taxon>Eukaryota</taxon>
        <taxon>Fungi</taxon>
        <taxon>Dikarya</taxon>
        <taxon>Basidiomycota</taxon>
        <taxon>Agaricomycotina</taxon>
        <taxon>Agaricomycetes</taxon>
        <taxon>Polyporales</taxon>
        <taxon>Polyporaceae</taxon>
        <taxon>Trametes</taxon>
    </lineage>
</organism>
<sequence>MSSETDLVEADCPRCNSLVTTEYTPTGLPGRVGDICAIQESPNVPVHEILTGLPPRYPSDTISDTTETVGSNVQTTPEYWRGFKSRPCIVTRSSQASVPAEVCLMATFGHTAALRDIPEILQRFCVPVYPHLIPSMQHLHTCPEWMREDGWVLARRMLSTSHISGRWRNMRSETPEKSAFKVDEEALLSLLELCERKQEEWDTLVQREPEARARCLTEYGDILREKKRARRAEMRRRRQEKRLLGPAVPATTAPPACTTSNPSEHPSARSPESLVIEDVPMGTTAIPTELIGDVEEQAEVEMVKIVAVVEVLPAEVDECSEVGDADEHIQEEVAAN</sequence>
<accession>A0AAD7XBD6</accession>
<proteinExistence type="predicted"/>
<comment type="caution">
    <text evidence="2">The sequence shown here is derived from an EMBL/GenBank/DDBJ whole genome shotgun (WGS) entry which is preliminary data.</text>
</comment>
<dbReference type="AlphaFoldDB" id="A0AAD7XBD6"/>
<name>A0AAD7XBD6_9APHY</name>
<protein>
    <submittedName>
        <fullName evidence="2">Uncharacterized protein</fullName>
    </submittedName>
</protein>